<dbReference type="EMBL" id="FOHO01000005">
    <property type="protein sequence ID" value="SET44531.1"/>
    <property type="molecule type" value="Genomic_DNA"/>
</dbReference>
<feature type="compositionally biased region" description="Polar residues" evidence="1">
    <location>
        <begin position="120"/>
        <end position="130"/>
    </location>
</feature>
<feature type="compositionally biased region" description="Low complexity" evidence="1">
    <location>
        <begin position="162"/>
        <end position="185"/>
    </location>
</feature>
<proteinExistence type="predicted"/>
<evidence type="ECO:0000256" key="2">
    <source>
        <dbReference type="SAM" id="Phobius"/>
    </source>
</evidence>
<dbReference type="RefSeq" id="WP_281249166.1">
    <property type="nucleotide sequence ID" value="NZ_FOHO01000005.1"/>
</dbReference>
<keyword evidence="2" id="KW-0812">Transmembrane</keyword>
<evidence type="ECO:0000259" key="3">
    <source>
        <dbReference type="Pfam" id="PF13717"/>
    </source>
</evidence>
<dbReference type="NCBIfam" id="TIGR02098">
    <property type="entry name" value="MJ0042_CXXC"/>
    <property type="match status" value="1"/>
</dbReference>
<dbReference type="Proteomes" id="UP000199180">
    <property type="component" value="Unassembled WGS sequence"/>
</dbReference>
<evidence type="ECO:0000313" key="5">
    <source>
        <dbReference type="Proteomes" id="UP000199180"/>
    </source>
</evidence>
<feature type="region of interest" description="Disordered" evidence="1">
    <location>
        <begin position="99"/>
        <end position="185"/>
    </location>
</feature>
<reference evidence="4 5" key="1">
    <citation type="submission" date="2016-10" db="EMBL/GenBank/DDBJ databases">
        <authorList>
            <person name="de Groot N.N."/>
        </authorList>
    </citation>
    <scope>NUCLEOTIDE SEQUENCE [LARGE SCALE GENOMIC DNA]</scope>
    <source>
        <strain evidence="4 5">DSM 17862</strain>
    </source>
</reference>
<accession>A0A1I0EHE8</accession>
<sequence length="275" mass="28997">MGEIRLTCPECGMEYSLAPDAIPAGGREVECTACGHVWQATPQQAEPSMTLPRPAEQDDSGVVRHENVNAPSPGPVNLSRKLPDNVLSILRDEVEYERKARASDDIQPVSPQSDPDWPATTITAPVTRSVAQPAITEPGPRLTAPAPKTAAAPAKPAPQPTTPAYRAPSAASHVTPPSSPATTAAAAAIVKHDRVQKPQTPLHNSPLVKSTRRTGYWPGFGLAAMIATAALALYLLAPRMADSGAIGDGLNAYRAQVDLARTWLADSTARFLGSR</sequence>
<dbReference type="STRING" id="364199.SAMN04489858_105151"/>
<keyword evidence="2" id="KW-0472">Membrane</keyword>
<organism evidence="4 5">
    <name type="scientific">Paracoccus homiensis</name>
    <dbReference type="NCBI Taxonomy" id="364199"/>
    <lineage>
        <taxon>Bacteria</taxon>
        <taxon>Pseudomonadati</taxon>
        <taxon>Pseudomonadota</taxon>
        <taxon>Alphaproteobacteria</taxon>
        <taxon>Rhodobacterales</taxon>
        <taxon>Paracoccaceae</taxon>
        <taxon>Paracoccus</taxon>
    </lineage>
</organism>
<dbReference type="AlphaFoldDB" id="A0A1I0EHE8"/>
<gene>
    <name evidence="4" type="ORF">SAMN04489858_105151</name>
</gene>
<feature type="region of interest" description="Disordered" evidence="1">
    <location>
        <begin position="43"/>
        <end position="79"/>
    </location>
</feature>
<dbReference type="InterPro" id="IPR011723">
    <property type="entry name" value="Znf/thioredoxin_put"/>
</dbReference>
<evidence type="ECO:0000313" key="4">
    <source>
        <dbReference type="EMBL" id="SET44531.1"/>
    </source>
</evidence>
<feature type="domain" description="Zinc finger/thioredoxin putative" evidence="3">
    <location>
        <begin position="6"/>
        <end position="38"/>
    </location>
</feature>
<keyword evidence="5" id="KW-1185">Reference proteome</keyword>
<feature type="transmembrane region" description="Helical" evidence="2">
    <location>
        <begin position="215"/>
        <end position="236"/>
    </location>
</feature>
<feature type="compositionally biased region" description="Low complexity" evidence="1">
    <location>
        <begin position="143"/>
        <end position="154"/>
    </location>
</feature>
<name>A0A1I0EHE8_9RHOB</name>
<evidence type="ECO:0000256" key="1">
    <source>
        <dbReference type="SAM" id="MobiDB-lite"/>
    </source>
</evidence>
<dbReference type="Pfam" id="PF13717">
    <property type="entry name" value="Zn_ribbon_4"/>
    <property type="match status" value="1"/>
</dbReference>
<keyword evidence="2" id="KW-1133">Transmembrane helix</keyword>
<protein>
    <submittedName>
        <fullName evidence="4">MJ0042 family finger-like domain-containing protein</fullName>
    </submittedName>
</protein>